<organism evidence="2 3">
    <name type="scientific">Simkania negevensis</name>
    <dbReference type="NCBI Taxonomy" id="83561"/>
    <lineage>
        <taxon>Bacteria</taxon>
        <taxon>Pseudomonadati</taxon>
        <taxon>Chlamydiota</taxon>
        <taxon>Chlamydiia</taxon>
        <taxon>Parachlamydiales</taxon>
        <taxon>Simkaniaceae</taxon>
        <taxon>Simkania</taxon>
    </lineage>
</organism>
<dbReference type="InterPro" id="IPR050659">
    <property type="entry name" value="Peptidase_M24B"/>
</dbReference>
<dbReference type="SUPFAM" id="SSF55920">
    <property type="entry name" value="Creatinase/aminopeptidase"/>
    <property type="match status" value="1"/>
</dbReference>
<gene>
    <name evidence="2" type="ORF">JYU14_03590</name>
</gene>
<dbReference type="Gene3D" id="3.90.230.10">
    <property type="entry name" value="Creatinase/methionine aminopeptidase superfamily"/>
    <property type="match status" value="1"/>
</dbReference>
<feature type="domain" description="Peptidase M24" evidence="1">
    <location>
        <begin position="175"/>
        <end position="377"/>
    </location>
</feature>
<proteinExistence type="predicted"/>
<keyword evidence="2" id="KW-0645">Protease</keyword>
<evidence type="ECO:0000313" key="3">
    <source>
        <dbReference type="Proteomes" id="UP000722121"/>
    </source>
</evidence>
<reference evidence="2 3" key="1">
    <citation type="submission" date="2021-02" db="EMBL/GenBank/DDBJ databases">
        <title>Activity-based single-cell genomes from oceanic crustal fluid captures similar information to metagenomic and metatranscriptomic surveys with orders of magnitude less sampling.</title>
        <authorList>
            <person name="D'Angelo T.S."/>
            <person name="Orcutt B.N."/>
        </authorList>
    </citation>
    <scope>NUCLEOTIDE SEQUENCE [LARGE SCALE GENOMIC DNA]</scope>
    <source>
        <strain evidence="2">AH-315-G07</strain>
    </source>
</reference>
<dbReference type="Proteomes" id="UP000722121">
    <property type="component" value="Unassembled WGS sequence"/>
</dbReference>
<dbReference type="InterPro" id="IPR000994">
    <property type="entry name" value="Pept_M24"/>
</dbReference>
<keyword evidence="2" id="KW-0378">Hydrolase</keyword>
<dbReference type="PANTHER" id="PTHR46112:SF3">
    <property type="entry name" value="AMINOPEPTIDASE YPDF"/>
    <property type="match status" value="1"/>
</dbReference>
<dbReference type="EMBL" id="JAFITR010000072">
    <property type="protein sequence ID" value="MBN4067148.1"/>
    <property type="molecule type" value="Genomic_DNA"/>
</dbReference>
<protein>
    <submittedName>
        <fullName evidence="2">Aminopeptidase P family protein</fullName>
    </submittedName>
</protein>
<dbReference type="GO" id="GO:0004177">
    <property type="term" value="F:aminopeptidase activity"/>
    <property type="evidence" value="ECO:0007669"/>
    <property type="project" value="UniProtKB-KW"/>
</dbReference>
<accession>A0ABS3AU43</accession>
<name>A0ABS3AU43_9BACT</name>
<sequence>MSFKEKIEKIQEDLGRDGLDGWLLYDFQGMNEHACHLLELPLNTVYTRRLFYWIPRRGQPEAIVSKLQECLYKHLPGKIHSYLNWHELEESLGKVLKGRRRIAMEYSPRNGVPYVSRVDAGTMEVVKGFGVEVVSSSALLQRFNGVWDEDKMRSHVEVAAIFEVIYKKAYLLISDYLSKGKTITEYEVLLFVMKEFIIYDCISEYNMIVAVNEHSVDPYFNVRKETAKSIKKGDYLLLSLSGKKNSVDTVYVDVARVAVADTAPTPLQQEVFDLLKRARKAALKLMRDRFKSGDPLYGYEVDEVSREVIEKGGYGQYCTHRVGHNIDVFLHGSGTHLDNFEIRDTREILPGTCFALGPGIYIPGKFGMRVENDIFVDKDRKVIMTTGDQQEITCLL</sequence>
<evidence type="ECO:0000259" key="1">
    <source>
        <dbReference type="Pfam" id="PF00557"/>
    </source>
</evidence>
<dbReference type="PANTHER" id="PTHR46112">
    <property type="entry name" value="AMINOPEPTIDASE"/>
    <property type="match status" value="1"/>
</dbReference>
<evidence type="ECO:0000313" key="2">
    <source>
        <dbReference type="EMBL" id="MBN4067148.1"/>
    </source>
</evidence>
<dbReference type="Pfam" id="PF00557">
    <property type="entry name" value="Peptidase_M24"/>
    <property type="match status" value="1"/>
</dbReference>
<keyword evidence="3" id="KW-1185">Reference proteome</keyword>
<comment type="caution">
    <text evidence="2">The sequence shown here is derived from an EMBL/GenBank/DDBJ whole genome shotgun (WGS) entry which is preliminary data.</text>
</comment>
<keyword evidence="2" id="KW-0031">Aminopeptidase</keyword>
<dbReference type="InterPro" id="IPR036005">
    <property type="entry name" value="Creatinase/aminopeptidase-like"/>
</dbReference>